<dbReference type="GO" id="GO:0050118">
    <property type="term" value="F:N-acetyldiaminopimelate deacetylase activity"/>
    <property type="evidence" value="ECO:0007669"/>
    <property type="project" value="UniProtKB-ARBA"/>
</dbReference>
<dbReference type="GO" id="GO:0046872">
    <property type="term" value="F:metal ion binding"/>
    <property type="evidence" value="ECO:0007669"/>
    <property type="project" value="UniProtKB-KW"/>
</dbReference>
<protein>
    <submittedName>
        <fullName evidence="5">Amidohydrolase</fullName>
    </submittedName>
</protein>
<dbReference type="InterPro" id="IPR017439">
    <property type="entry name" value="Amidohydrolase"/>
</dbReference>
<evidence type="ECO:0000256" key="1">
    <source>
        <dbReference type="ARBA" id="ARBA00022801"/>
    </source>
</evidence>
<dbReference type="AlphaFoldDB" id="A0A6G8IMR4"/>
<feature type="binding site" evidence="2">
    <location>
        <position position="114"/>
    </location>
    <ligand>
        <name>Mn(2+)</name>
        <dbReference type="ChEBI" id="CHEBI:29035"/>
        <label>2</label>
    </ligand>
</feature>
<dbReference type="SUPFAM" id="SSF53187">
    <property type="entry name" value="Zn-dependent exopeptidases"/>
    <property type="match status" value="1"/>
</dbReference>
<keyword evidence="6" id="KW-1185">Reference proteome</keyword>
<dbReference type="Proteomes" id="UP000503162">
    <property type="component" value="Chromosome"/>
</dbReference>
<accession>A0A6G8IMR4</accession>
<feature type="domain" description="Peptidase M20 dimerisation" evidence="4">
    <location>
        <begin position="199"/>
        <end position="291"/>
    </location>
</feature>
<keyword evidence="2" id="KW-0464">Manganese</keyword>
<feature type="region of interest" description="Disordered" evidence="3">
    <location>
        <begin position="409"/>
        <end position="428"/>
    </location>
</feature>
<dbReference type="InterPro" id="IPR036264">
    <property type="entry name" value="Bact_exopeptidase_dim_dom"/>
</dbReference>
<sequence>MAVTSRIRAHGRAFAHIAAYHPELTALRRDLHAHPELGFEERYTSQRVVESLKVCGVDEIHTGIGKTGVVAVVRGRSTASGRMIGLRADMDALPMTEHNDFAWKSSKPGMMHGCGHDGHTAMLVGAARYLAETRHFDGTAVLIFQPGEEGFAGAKAMIEDGLFERFPVQSVFAMHNWPQMRPGTVGINPGPMMAAADRITIEITGKGGHGAHPYATVDPVVVAAHIITAVQTIVSRNVRAIDSAVISLCAMQAGDPGAFSVIPGTARLVGTVRTFNPEVQAMVEKRLHEVCSGVALGLGASAHLHYERIYPATINTRDEARFAMEVAQKLVGHEHVDRNMDPSMGAEDFSFMLQVKPGAYLRLGQGAENGVGACFLHNSRYDFNDDVLPLGAALHAGLVEQGMPLAEEAAQPTLRHTPVSPNPVRSDA</sequence>
<dbReference type="Pfam" id="PF07687">
    <property type="entry name" value="M20_dimer"/>
    <property type="match status" value="1"/>
</dbReference>
<dbReference type="InterPro" id="IPR002933">
    <property type="entry name" value="Peptidase_M20"/>
</dbReference>
<dbReference type="Gene3D" id="3.40.630.10">
    <property type="entry name" value="Zn peptidases"/>
    <property type="match status" value="1"/>
</dbReference>
<keyword evidence="2" id="KW-0479">Metal-binding</keyword>
<evidence type="ECO:0000313" key="5">
    <source>
        <dbReference type="EMBL" id="QIM54399.1"/>
    </source>
</evidence>
<proteinExistence type="predicted"/>
<dbReference type="InterPro" id="IPR011650">
    <property type="entry name" value="Peptidase_M20_dimer"/>
</dbReference>
<reference evidence="5 6" key="1">
    <citation type="submission" date="2020-03" db="EMBL/GenBank/DDBJ databases">
        <title>Hydrogenophaga sp. nov. isolated from cyanobacterial mat.</title>
        <authorList>
            <person name="Thorat V."/>
            <person name="Kirdat K."/>
            <person name="Tiwarekar B."/>
            <person name="Costa E.D."/>
            <person name="Yadav A."/>
        </authorList>
    </citation>
    <scope>NUCLEOTIDE SEQUENCE [LARGE SCALE GENOMIC DNA]</scope>
    <source>
        <strain evidence="5 6">BA0156</strain>
    </source>
</reference>
<keyword evidence="1 5" id="KW-0378">Hydrolase</keyword>
<dbReference type="GO" id="GO:0019877">
    <property type="term" value="P:diaminopimelate biosynthetic process"/>
    <property type="evidence" value="ECO:0007669"/>
    <property type="project" value="UniProtKB-ARBA"/>
</dbReference>
<dbReference type="Pfam" id="PF01546">
    <property type="entry name" value="Peptidase_M20"/>
    <property type="match status" value="1"/>
</dbReference>
<evidence type="ECO:0000256" key="3">
    <source>
        <dbReference type="SAM" id="MobiDB-lite"/>
    </source>
</evidence>
<feature type="binding site" evidence="2">
    <location>
        <position position="175"/>
    </location>
    <ligand>
        <name>Mn(2+)</name>
        <dbReference type="ChEBI" id="CHEBI:29035"/>
        <label>2</label>
    </ligand>
</feature>
<dbReference type="PANTHER" id="PTHR11014">
    <property type="entry name" value="PEPTIDASE M20 FAMILY MEMBER"/>
    <property type="match status" value="1"/>
</dbReference>
<dbReference type="FunFam" id="3.30.70.360:FF:000001">
    <property type="entry name" value="N-acetyldiaminopimelate deacetylase"/>
    <property type="match status" value="1"/>
</dbReference>
<dbReference type="NCBIfam" id="TIGR01891">
    <property type="entry name" value="amidohydrolases"/>
    <property type="match status" value="1"/>
</dbReference>
<evidence type="ECO:0000259" key="4">
    <source>
        <dbReference type="Pfam" id="PF07687"/>
    </source>
</evidence>
<dbReference type="EMBL" id="CP049989">
    <property type="protein sequence ID" value="QIM54399.1"/>
    <property type="molecule type" value="Genomic_DNA"/>
</dbReference>
<dbReference type="SUPFAM" id="SSF55031">
    <property type="entry name" value="Bacterial exopeptidase dimerisation domain"/>
    <property type="match status" value="1"/>
</dbReference>
<evidence type="ECO:0000313" key="6">
    <source>
        <dbReference type="Proteomes" id="UP000503162"/>
    </source>
</evidence>
<gene>
    <name evidence="5" type="ORF">G9Q37_20650</name>
</gene>
<dbReference type="PIRSF" id="PIRSF005962">
    <property type="entry name" value="Pept_M20D_amidohydro"/>
    <property type="match status" value="1"/>
</dbReference>
<dbReference type="PANTHER" id="PTHR11014:SF63">
    <property type="entry name" value="METALLOPEPTIDASE, PUTATIVE (AFU_ORTHOLOGUE AFUA_6G09600)-RELATED"/>
    <property type="match status" value="1"/>
</dbReference>
<comment type="cofactor">
    <cofactor evidence="2">
        <name>Mn(2+)</name>
        <dbReference type="ChEBI" id="CHEBI:29035"/>
    </cofactor>
    <text evidence="2">The Mn(2+) ion enhances activity.</text>
</comment>
<dbReference type="CDD" id="cd05666">
    <property type="entry name" value="M20_Acy1-like"/>
    <property type="match status" value="1"/>
</dbReference>
<evidence type="ECO:0000256" key="2">
    <source>
        <dbReference type="PIRSR" id="PIRSR005962-1"/>
    </source>
</evidence>
<dbReference type="KEGG" id="hcz:G9Q37_20650"/>
<organism evidence="5 6">
    <name type="scientific">Hydrogenophaga crocea</name>
    <dbReference type="NCBI Taxonomy" id="2716225"/>
    <lineage>
        <taxon>Bacteria</taxon>
        <taxon>Pseudomonadati</taxon>
        <taxon>Pseudomonadota</taxon>
        <taxon>Betaproteobacteria</taxon>
        <taxon>Burkholderiales</taxon>
        <taxon>Comamonadaceae</taxon>
        <taxon>Hydrogenophaga</taxon>
    </lineage>
</organism>
<dbReference type="RefSeq" id="WP_166230331.1">
    <property type="nucleotide sequence ID" value="NZ_CP049989.1"/>
</dbReference>
<name>A0A6G8IMR4_9BURK</name>
<dbReference type="Gene3D" id="3.30.70.360">
    <property type="match status" value="1"/>
</dbReference>
<feature type="binding site" evidence="2">
    <location>
        <position position="116"/>
    </location>
    <ligand>
        <name>Mn(2+)</name>
        <dbReference type="ChEBI" id="CHEBI:29035"/>
        <label>2</label>
    </ligand>
</feature>
<feature type="binding site" evidence="2">
    <location>
        <position position="377"/>
    </location>
    <ligand>
        <name>Mn(2+)</name>
        <dbReference type="ChEBI" id="CHEBI:29035"/>
        <label>2</label>
    </ligand>
</feature>
<feature type="binding site" evidence="2">
    <location>
        <position position="149"/>
    </location>
    <ligand>
        <name>Mn(2+)</name>
        <dbReference type="ChEBI" id="CHEBI:29035"/>
        <label>2</label>
    </ligand>
</feature>